<feature type="transmembrane region" description="Helical" evidence="6">
    <location>
        <begin position="155"/>
        <end position="177"/>
    </location>
</feature>
<evidence type="ECO:0000256" key="5">
    <source>
        <dbReference type="ARBA" id="ARBA00023136"/>
    </source>
</evidence>
<evidence type="ECO:0000313" key="8">
    <source>
        <dbReference type="Proteomes" id="UP000594621"/>
    </source>
</evidence>
<gene>
    <name evidence="7" type="ORF">IC761_11675</name>
</gene>
<accession>A0A7S9D9Y2</accession>
<organism evidence="7 8">
    <name type="scientific">Bradyrhizobium commune</name>
    <dbReference type="NCBI Taxonomy" id="83627"/>
    <lineage>
        <taxon>Bacteria</taxon>
        <taxon>Pseudomonadati</taxon>
        <taxon>Pseudomonadota</taxon>
        <taxon>Alphaproteobacteria</taxon>
        <taxon>Hyphomicrobiales</taxon>
        <taxon>Nitrobacteraceae</taxon>
        <taxon>Bradyrhizobium</taxon>
    </lineage>
</organism>
<feature type="transmembrane region" description="Helical" evidence="6">
    <location>
        <begin position="12"/>
        <end position="31"/>
    </location>
</feature>
<feature type="transmembrane region" description="Helical" evidence="6">
    <location>
        <begin position="307"/>
        <end position="324"/>
    </location>
</feature>
<feature type="transmembrane region" description="Helical" evidence="6">
    <location>
        <begin position="84"/>
        <end position="110"/>
    </location>
</feature>
<dbReference type="PANTHER" id="PTHR30250:SF26">
    <property type="entry name" value="PSMA PROTEIN"/>
    <property type="match status" value="1"/>
</dbReference>
<feature type="transmembrane region" description="Helical" evidence="6">
    <location>
        <begin position="378"/>
        <end position="396"/>
    </location>
</feature>
<feature type="transmembrane region" description="Helical" evidence="6">
    <location>
        <begin position="461"/>
        <end position="484"/>
    </location>
</feature>
<dbReference type="Proteomes" id="UP000594621">
    <property type="component" value="Chromosome"/>
</dbReference>
<keyword evidence="3 6" id="KW-0812">Transmembrane</keyword>
<evidence type="ECO:0000256" key="3">
    <source>
        <dbReference type="ARBA" id="ARBA00022692"/>
    </source>
</evidence>
<keyword evidence="5 6" id="KW-0472">Membrane</keyword>
<feature type="transmembrane region" description="Helical" evidence="6">
    <location>
        <begin position="435"/>
        <end position="455"/>
    </location>
</feature>
<comment type="subcellular location">
    <subcellularLocation>
        <location evidence="1">Cell membrane</location>
        <topology evidence="1">Multi-pass membrane protein</topology>
    </subcellularLocation>
</comment>
<evidence type="ECO:0000256" key="6">
    <source>
        <dbReference type="SAM" id="Phobius"/>
    </source>
</evidence>
<feature type="transmembrane region" description="Helical" evidence="6">
    <location>
        <begin position="122"/>
        <end position="143"/>
    </location>
</feature>
<protein>
    <submittedName>
        <fullName evidence="7">Teichoic acid transporter</fullName>
    </submittedName>
</protein>
<reference evidence="7 8" key="1">
    <citation type="submission" date="2020-09" db="EMBL/GenBank/DDBJ databases">
        <title>Complete genomes of bradyrhizobia occurring on native shrubby legumes in Australia.</title>
        <authorList>
            <person name="Lafay B."/>
        </authorList>
    </citation>
    <scope>NUCLEOTIDE SEQUENCE [LARGE SCALE GENOMIC DNA]</scope>
    <source>
        <strain evidence="7 8">BDV5040</strain>
    </source>
</reference>
<evidence type="ECO:0000256" key="4">
    <source>
        <dbReference type="ARBA" id="ARBA00022989"/>
    </source>
</evidence>
<sequence length="502" mass="54772">MLRRFLHNTAISAVAYGLAGVLGLFAVGLIAKSYGLAVLGLIVLVRGFLPSGFLILIDFGVSEITTQVIARGRLGDWSAASEKISLLTVIAAIAGVVSSIVLWLAAASLALVFKVAPEQAPAFVSILKITALILPIAFVGLIAEGALKGFEEYGWLRLTEVGGSVLYVASIYLAVWQNAAFEWIAYAYLAAMVAKYLVLALVIHLAVRGTPLRFCRWTSGSRQDVAYRSWLMFNNRIAGTLQQAIIPLLIGALYGPVEVGAFDLLTRLPRFLKTTMSPLYSAILPISTHLDEKTDVRRLQLLGRNGLVLPAAVIIPILVVIGLFSENILKVWVGAEHADQWPWLALALFVPAVSVMLGAGQTALMVRSDFLRINTRFLYLQVLTQYIVTAIAAVWLRERAFILGWVVSYILFAPLIAHRMLSFMSLPNSLFWQQLGRQMMVAAILAAMAASYKMYSEPTTLPALFVVGTIACIAAWALSITLILSRTDRAMVGKFARAMSQR</sequence>
<name>A0A7S9D9Y2_9BRAD</name>
<dbReference type="KEGG" id="bcou:IC761_11675"/>
<keyword evidence="2" id="KW-1003">Cell membrane</keyword>
<feature type="transmembrane region" description="Helical" evidence="6">
    <location>
        <begin position="344"/>
        <end position="366"/>
    </location>
</feature>
<keyword evidence="4 6" id="KW-1133">Transmembrane helix</keyword>
<feature type="transmembrane region" description="Helical" evidence="6">
    <location>
        <begin position="37"/>
        <end position="64"/>
    </location>
</feature>
<keyword evidence="8" id="KW-1185">Reference proteome</keyword>
<dbReference type="AlphaFoldDB" id="A0A7S9D9Y2"/>
<evidence type="ECO:0000256" key="1">
    <source>
        <dbReference type="ARBA" id="ARBA00004651"/>
    </source>
</evidence>
<dbReference type="GO" id="GO:0005886">
    <property type="term" value="C:plasma membrane"/>
    <property type="evidence" value="ECO:0007669"/>
    <property type="project" value="UniProtKB-SubCell"/>
</dbReference>
<feature type="transmembrane region" description="Helical" evidence="6">
    <location>
        <begin position="402"/>
        <end position="423"/>
    </location>
</feature>
<evidence type="ECO:0000313" key="7">
    <source>
        <dbReference type="EMBL" id="QPF93877.1"/>
    </source>
</evidence>
<proteinExistence type="predicted"/>
<dbReference type="InterPro" id="IPR050833">
    <property type="entry name" value="Poly_Biosynth_Transport"/>
</dbReference>
<dbReference type="PANTHER" id="PTHR30250">
    <property type="entry name" value="PST FAMILY PREDICTED COLANIC ACID TRANSPORTER"/>
    <property type="match status" value="1"/>
</dbReference>
<feature type="transmembrane region" description="Helical" evidence="6">
    <location>
        <begin position="183"/>
        <end position="207"/>
    </location>
</feature>
<dbReference type="EMBL" id="CP061379">
    <property type="protein sequence ID" value="QPF93877.1"/>
    <property type="molecule type" value="Genomic_DNA"/>
</dbReference>
<evidence type="ECO:0000256" key="2">
    <source>
        <dbReference type="ARBA" id="ARBA00022475"/>
    </source>
</evidence>